<protein>
    <submittedName>
        <fullName evidence="1">Uncharacterized protein</fullName>
    </submittedName>
</protein>
<evidence type="ECO:0000313" key="2">
    <source>
        <dbReference type="Proteomes" id="UP000007800"/>
    </source>
</evidence>
<evidence type="ECO:0000313" key="1">
    <source>
        <dbReference type="EMBL" id="EER08288.1"/>
    </source>
</evidence>
<gene>
    <name evidence="1" type="ORF">Pmar_PMAR012285</name>
</gene>
<proteinExistence type="predicted"/>
<organism evidence="2">
    <name type="scientific">Perkinsus marinus (strain ATCC 50983 / TXsc)</name>
    <dbReference type="NCBI Taxonomy" id="423536"/>
    <lineage>
        <taxon>Eukaryota</taxon>
        <taxon>Sar</taxon>
        <taxon>Alveolata</taxon>
        <taxon>Perkinsozoa</taxon>
        <taxon>Perkinsea</taxon>
        <taxon>Perkinsida</taxon>
        <taxon>Perkinsidae</taxon>
        <taxon>Perkinsus</taxon>
    </lineage>
</organism>
<dbReference type="EMBL" id="GG679124">
    <property type="protein sequence ID" value="EER08288.1"/>
    <property type="molecule type" value="Genomic_DNA"/>
</dbReference>
<dbReference type="InParanoid" id="C5L4Q4"/>
<name>C5L4Q4_PERM5</name>
<dbReference type="Proteomes" id="UP000007800">
    <property type="component" value="Unassembled WGS sequence"/>
</dbReference>
<reference evidence="1 2" key="1">
    <citation type="submission" date="2008-07" db="EMBL/GenBank/DDBJ databases">
        <authorList>
            <person name="El-Sayed N."/>
            <person name="Caler E."/>
            <person name="Inman J."/>
            <person name="Amedeo P."/>
            <person name="Hass B."/>
            <person name="Wortman J."/>
        </authorList>
    </citation>
    <scope>NUCLEOTIDE SEQUENCE [LARGE SCALE GENOMIC DNA]</scope>
    <source>
        <strain evidence="2">ATCC 50983 / TXsc</strain>
    </source>
</reference>
<dbReference type="RefSeq" id="XP_002776472.1">
    <property type="nucleotide sequence ID" value="XM_002776426.1"/>
</dbReference>
<dbReference type="AlphaFoldDB" id="C5L4Q4"/>
<dbReference type="GeneID" id="9064508"/>
<keyword evidence="2" id="KW-1185">Reference proteome</keyword>
<sequence>METTLRKSALYDKDMEWDDILKGIDATKAEADDIIATLESDRSTIGQTIEEWLASPCPRTQEKGLMLCVRALLERESTSSPSFLQKIYDSRLAERIVLLGLDCAEYRWLAGFLLRTEDEHPVKRAAAAATGGLSQKDLQALRTALAEMEGAPAMVHFGDPKRVGSLRRAVSTREGVKALARGKCSVGLALLCIEQRNRSMVAQWGLSVLMKGMDASEAEGFGDTAVLCRQATCQIGASVDP</sequence>
<accession>C5L4Q4</accession>
<feature type="non-terminal residue" evidence="1">
    <location>
        <position position="241"/>
    </location>
</feature>